<protein>
    <submittedName>
        <fullName evidence="2">Uncharacterized protein</fullName>
    </submittedName>
</protein>
<dbReference type="Proteomes" id="UP000248764">
    <property type="component" value="Unassembled WGS sequence"/>
</dbReference>
<name>A0A2W2BJN7_9ACTN</name>
<dbReference type="EMBL" id="POTW01000085">
    <property type="protein sequence ID" value="PZF80508.1"/>
    <property type="molecule type" value="Genomic_DNA"/>
</dbReference>
<evidence type="ECO:0000313" key="2">
    <source>
        <dbReference type="EMBL" id="PZF80508.1"/>
    </source>
</evidence>
<comment type="caution">
    <text evidence="2">The sequence shown here is derived from an EMBL/GenBank/DDBJ whole genome shotgun (WGS) entry which is preliminary data.</text>
</comment>
<keyword evidence="3" id="KW-1185">Reference proteome</keyword>
<proteinExistence type="predicted"/>
<feature type="region of interest" description="Disordered" evidence="1">
    <location>
        <begin position="57"/>
        <end position="94"/>
    </location>
</feature>
<dbReference type="RefSeq" id="WP_111257472.1">
    <property type="nucleotide sequence ID" value="NZ_POTW01000085.1"/>
</dbReference>
<evidence type="ECO:0000313" key="3">
    <source>
        <dbReference type="Proteomes" id="UP000248764"/>
    </source>
</evidence>
<sequence>MSEVDNQYKLAMDDVMPNVRGKAIICGMAFYEAEDALEAQAWTSTTADAFSTALQGHHRTAGEAGEGAGTALENRYDSEPDKVPDDDPRAHWAG</sequence>
<gene>
    <name evidence="2" type="ORF">C1I92_25615</name>
</gene>
<accession>A0A2W2BJN7</accession>
<feature type="compositionally biased region" description="Basic and acidic residues" evidence="1">
    <location>
        <begin position="74"/>
        <end position="94"/>
    </location>
</feature>
<evidence type="ECO:0000256" key="1">
    <source>
        <dbReference type="SAM" id="MobiDB-lite"/>
    </source>
</evidence>
<dbReference type="AlphaFoldDB" id="A0A2W2BJN7"/>
<reference evidence="2 3" key="1">
    <citation type="submission" date="2018-01" db="EMBL/GenBank/DDBJ databases">
        <title>Draft genome sequence of Jiangella sp. GTF31.</title>
        <authorList>
            <person name="Sahin N."/>
            <person name="Ay H."/>
            <person name="Saygin H."/>
        </authorList>
    </citation>
    <scope>NUCLEOTIDE SEQUENCE [LARGE SCALE GENOMIC DNA]</scope>
    <source>
        <strain evidence="2 3">GTF31</strain>
    </source>
</reference>
<organism evidence="2 3">
    <name type="scientific">Jiangella anatolica</name>
    <dbReference type="NCBI Taxonomy" id="2670374"/>
    <lineage>
        <taxon>Bacteria</taxon>
        <taxon>Bacillati</taxon>
        <taxon>Actinomycetota</taxon>
        <taxon>Actinomycetes</taxon>
        <taxon>Jiangellales</taxon>
        <taxon>Jiangellaceae</taxon>
        <taxon>Jiangella</taxon>
    </lineage>
</organism>